<keyword evidence="5 10" id="KW-1133">Transmembrane helix</keyword>
<keyword evidence="12" id="KW-1185">Reference proteome</keyword>
<name>A0ABQ6GAC4_9BACL</name>
<evidence type="ECO:0000256" key="8">
    <source>
        <dbReference type="ARBA" id="ARBA00023209"/>
    </source>
</evidence>
<evidence type="ECO:0000256" key="6">
    <source>
        <dbReference type="ARBA" id="ARBA00023098"/>
    </source>
</evidence>
<dbReference type="RefSeq" id="WP_284237953.1">
    <property type="nucleotide sequence ID" value="NZ_BSSQ01000006.1"/>
</dbReference>
<keyword evidence="9" id="KW-1208">Phospholipid metabolism</keyword>
<sequence length="200" mass="21836">MIFLWTIVAFLAGSCMFSYWIGRMKRHNLKMYGDGNPGAINLWKAAGFTYGVCGIVLDFAKGYLPMLLMHHSGAVTGFGILIPAAAAIMGHMFSPFTGWKGGKAIAVTFGVWSGLTGFAASLAYAIILAVLLSATRLMNKGKPTTSETDAFHVVLGMLLLAIYLVLDSYSWPYVLFGIINFLLLAYSHRKELTAVKDMNY</sequence>
<keyword evidence="1" id="KW-1003">Cell membrane</keyword>
<proteinExistence type="predicted"/>
<feature type="transmembrane region" description="Helical" evidence="10">
    <location>
        <begin position="105"/>
        <end position="134"/>
    </location>
</feature>
<feature type="transmembrane region" description="Helical" evidence="10">
    <location>
        <begin position="146"/>
        <end position="165"/>
    </location>
</feature>
<keyword evidence="8" id="KW-0594">Phospholipid biosynthesis</keyword>
<feature type="transmembrane region" description="Helical" evidence="10">
    <location>
        <begin position="42"/>
        <end position="60"/>
    </location>
</feature>
<keyword evidence="3" id="KW-0808">Transferase</keyword>
<dbReference type="Proteomes" id="UP001157114">
    <property type="component" value="Unassembled WGS sequence"/>
</dbReference>
<keyword evidence="4 10" id="KW-0812">Transmembrane</keyword>
<accession>A0ABQ6GAC4</accession>
<evidence type="ECO:0000256" key="1">
    <source>
        <dbReference type="ARBA" id="ARBA00022475"/>
    </source>
</evidence>
<dbReference type="EMBL" id="BSSQ01000006">
    <property type="protein sequence ID" value="GLX67205.1"/>
    <property type="molecule type" value="Genomic_DNA"/>
</dbReference>
<dbReference type="PANTHER" id="PTHR30309:SF1">
    <property type="entry name" value="GLYCEROL-3-PHOSPHATE ACYLTRANSFERASE 1"/>
    <property type="match status" value="1"/>
</dbReference>
<organism evidence="11 12">
    <name type="scientific">Paenibacillus glycanilyticus</name>
    <dbReference type="NCBI Taxonomy" id="126569"/>
    <lineage>
        <taxon>Bacteria</taxon>
        <taxon>Bacillati</taxon>
        <taxon>Bacillota</taxon>
        <taxon>Bacilli</taxon>
        <taxon>Bacillales</taxon>
        <taxon>Paenibacillaceae</taxon>
        <taxon>Paenibacillus</taxon>
    </lineage>
</organism>
<evidence type="ECO:0000313" key="12">
    <source>
        <dbReference type="Proteomes" id="UP001157114"/>
    </source>
</evidence>
<dbReference type="SMART" id="SM01207">
    <property type="entry name" value="G3P_acyltransf"/>
    <property type="match status" value="1"/>
</dbReference>
<comment type="caution">
    <text evidence="11">The sequence shown here is derived from an EMBL/GenBank/DDBJ whole genome shotgun (WGS) entry which is preliminary data.</text>
</comment>
<evidence type="ECO:0000256" key="5">
    <source>
        <dbReference type="ARBA" id="ARBA00022989"/>
    </source>
</evidence>
<keyword evidence="2" id="KW-0444">Lipid biosynthesis</keyword>
<reference evidence="11 12" key="1">
    <citation type="submission" date="2023-03" db="EMBL/GenBank/DDBJ databases">
        <title>Draft genome sequence of the bacteria which degrade cell wall of Tricholomamatutake.</title>
        <authorList>
            <person name="Konishi Y."/>
            <person name="Fukuta Y."/>
            <person name="Shirasaka N."/>
        </authorList>
    </citation>
    <scope>NUCLEOTIDE SEQUENCE [LARGE SCALE GENOMIC DNA]</scope>
    <source>
        <strain evidence="12">mu1</strain>
    </source>
</reference>
<evidence type="ECO:0000256" key="3">
    <source>
        <dbReference type="ARBA" id="ARBA00022679"/>
    </source>
</evidence>
<evidence type="ECO:0000313" key="11">
    <source>
        <dbReference type="EMBL" id="GLX67205.1"/>
    </source>
</evidence>
<gene>
    <name evidence="11" type="ORF">MU1_15500</name>
</gene>
<evidence type="ECO:0000256" key="4">
    <source>
        <dbReference type="ARBA" id="ARBA00022692"/>
    </source>
</evidence>
<evidence type="ECO:0000256" key="10">
    <source>
        <dbReference type="SAM" id="Phobius"/>
    </source>
</evidence>
<dbReference type="PANTHER" id="PTHR30309">
    <property type="entry name" value="INNER MEMBRANE PROTEIN YGIH"/>
    <property type="match status" value="1"/>
</dbReference>
<evidence type="ECO:0000256" key="9">
    <source>
        <dbReference type="ARBA" id="ARBA00023264"/>
    </source>
</evidence>
<protein>
    <submittedName>
        <fullName evidence="11">Membrane protein</fullName>
    </submittedName>
</protein>
<dbReference type="InterPro" id="IPR003811">
    <property type="entry name" value="G3P_acylTferase_PlsY"/>
</dbReference>
<dbReference type="Pfam" id="PF02660">
    <property type="entry name" value="G3P_acyltransf"/>
    <property type="match status" value="1"/>
</dbReference>
<evidence type="ECO:0000256" key="7">
    <source>
        <dbReference type="ARBA" id="ARBA00023136"/>
    </source>
</evidence>
<feature type="transmembrane region" description="Helical" evidence="10">
    <location>
        <begin position="72"/>
        <end position="93"/>
    </location>
</feature>
<evidence type="ECO:0000256" key="2">
    <source>
        <dbReference type="ARBA" id="ARBA00022516"/>
    </source>
</evidence>
<keyword evidence="6" id="KW-0443">Lipid metabolism</keyword>
<keyword evidence="7 10" id="KW-0472">Membrane</keyword>
<feature type="transmembrane region" description="Helical" evidence="10">
    <location>
        <begin position="171"/>
        <end position="188"/>
    </location>
</feature>